<feature type="domain" description="Sulfatase N-terminal" evidence="8">
    <location>
        <begin position="26"/>
        <end position="352"/>
    </location>
</feature>
<proteinExistence type="inferred from homology"/>
<dbReference type="SUPFAM" id="SSF53649">
    <property type="entry name" value="Alkaline phosphatase-like"/>
    <property type="match status" value="1"/>
</dbReference>
<evidence type="ECO:0000313" key="10">
    <source>
        <dbReference type="Proteomes" id="UP000078200"/>
    </source>
</evidence>
<protein>
    <recommendedName>
        <fullName evidence="8">Sulfatase N-terminal domain-containing protein</fullName>
    </recommendedName>
</protein>
<dbReference type="Gene3D" id="3.40.720.10">
    <property type="entry name" value="Alkaline Phosphatase, subunit A"/>
    <property type="match status" value="1"/>
</dbReference>
<dbReference type="EnsemblMetazoa" id="GAUT008912-RA">
    <property type="protein sequence ID" value="GAUT008912-PA"/>
    <property type="gene ID" value="GAUT008912"/>
</dbReference>
<keyword evidence="10" id="KW-1185">Reference proteome</keyword>
<keyword evidence="3" id="KW-0479">Metal-binding</keyword>
<evidence type="ECO:0000256" key="3">
    <source>
        <dbReference type="ARBA" id="ARBA00022723"/>
    </source>
</evidence>
<keyword evidence="5" id="KW-0106">Calcium</keyword>
<dbReference type="InterPro" id="IPR024607">
    <property type="entry name" value="Sulfatase_CS"/>
</dbReference>
<organism evidence="9 10">
    <name type="scientific">Glossina austeni</name>
    <name type="common">Savannah tsetse fly</name>
    <dbReference type="NCBI Taxonomy" id="7395"/>
    <lineage>
        <taxon>Eukaryota</taxon>
        <taxon>Metazoa</taxon>
        <taxon>Ecdysozoa</taxon>
        <taxon>Arthropoda</taxon>
        <taxon>Hexapoda</taxon>
        <taxon>Insecta</taxon>
        <taxon>Pterygota</taxon>
        <taxon>Neoptera</taxon>
        <taxon>Endopterygota</taxon>
        <taxon>Diptera</taxon>
        <taxon>Brachycera</taxon>
        <taxon>Muscomorpha</taxon>
        <taxon>Hippoboscoidea</taxon>
        <taxon>Glossinidae</taxon>
        <taxon>Glossina</taxon>
    </lineage>
</organism>
<dbReference type="VEuPathDB" id="VectorBase:GAUT008912"/>
<dbReference type="AlphaFoldDB" id="A0A1A9UM15"/>
<evidence type="ECO:0000313" key="9">
    <source>
        <dbReference type="EnsemblMetazoa" id="GAUT008912-PA"/>
    </source>
</evidence>
<evidence type="ECO:0000256" key="6">
    <source>
        <dbReference type="ARBA" id="ARBA00023180"/>
    </source>
</evidence>
<dbReference type="PANTHER" id="PTHR10342">
    <property type="entry name" value="ARYLSULFATASE"/>
    <property type="match status" value="1"/>
</dbReference>
<dbReference type="Proteomes" id="UP000078200">
    <property type="component" value="Unassembled WGS sequence"/>
</dbReference>
<dbReference type="InterPro" id="IPR017850">
    <property type="entry name" value="Alkaline_phosphatase_core_sf"/>
</dbReference>
<evidence type="ECO:0000256" key="7">
    <source>
        <dbReference type="SAM" id="SignalP"/>
    </source>
</evidence>
<comment type="similarity">
    <text evidence="2">Belongs to the sulfatase family.</text>
</comment>
<evidence type="ECO:0000256" key="4">
    <source>
        <dbReference type="ARBA" id="ARBA00022801"/>
    </source>
</evidence>
<dbReference type="CDD" id="cd16029">
    <property type="entry name" value="4-S"/>
    <property type="match status" value="1"/>
</dbReference>
<reference evidence="9" key="1">
    <citation type="submission" date="2020-05" db="UniProtKB">
        <authorList>
            <consortium name="EnsemblMetazoa"/>
        </authorList>
    </citation>
    <scope>IDENTIFICATION</scope>
    <source>
        <strain evidence="9">TTRI</strain>
    </source>
</reference>
<feature type="chain" id="PRO_5008398649" description="Sulfatase N-terminal domain-containing protein" evidence="7">
    <location>
        <begin position="24"/>
        <end position="579"/>
    </location>
</feature>
<dbReference type="InterPro" id="IPR047115">
    <property type="entry name" value="ARSB"/>
</dbReference>
<dbReference type="InterPro" id="IPR000917">
    <property type="entry name" value="Sulfatase_N"/>
</dbReference>
<evidence type="ECO:0000256" key="1">
    <source>
        <dbReference type="ARBA" id="ARBA00001913"/>
    </source>
</evidence>
<name>A0A1A9UM15_GLOAU</name>
<accession>A0A1A9UM15</accession>
<feature type="signal peptide" evidence="7">
    <location>
        <begin position="1"/>
        <end position="23"/>
    </location>
</feature>
<keyword evidence="6" id="KW-0325">Glycoprotein</keyword>
<dbReference type="PROSITE" id="PS00149">
    <property type="entry name" value="SULFATASE_2"/>
    <property type="match status" value="1"/>
</dbReference>
<dbReference type="Gene3D" id="3.30.1120.10">
    <property type="match status" value="1"/>
</dbReference>
<dbReference type="Pfam" id="PF00884">
    <property type="entry name" value="Sulfatase"/>
    <property type="match status" value="1"/>
</dbReference>
<sequence>MSKMWKFFVIILSLLTKERPAWATKPNIVIIISDDMGFDDVSFRGSNEFLTPNIDALAYNGVILNNLYTPAMCTPSRAALLTGKYPINTGMQHYVLVNDQPWSLPVNETTMAEIFQEHGYYTSLIGKWHLGMSRKVYTPTFRGFDYHYGYLGSYVDYYDHTLLQRNENYSRGHDFRLNLESIHDQTGVYVTDLLTEASVNLIKRHNYDAKPLFLMLSHLAPHSANEDVPLQAPDSEIEKFSYIKNPQRRIYAAMMSALDNSVGQVIGALADMEVLKNTIVLFLSDNGGPTRGLHSNTASNYPLRGQKNSPWEGGLRSSAAIWSTQLEKLGSIWQQTFYIADFLPTLASAVGIYLDIGSLKLDGLNLWSALKYGYERVEREILHNIDDIDNYVSFSKGKWKFINGTTQEGKYDDWLSERIDNSSWDPRSLNYEAIIKNTTVWQNLHNPNISPSMMNITKLRQAAAVKCFEKDPALLQKCEPLNGPCLFDLDNDPCEQNNLYDEQHKNSKIVLEMLERVDILRQQVHPMNNKPADRRCDPINYNNEWTWWEDIVENDATEVASFANNLKLLFVLSTLALLR</sequence>
<keyword evidence="4" id="KW-0378">Hydrolase</keyword>
<dbReference type="GO" id="GO:0046872">
    <property type="term" value="F:metal ion binding"/>
    <property type="evidence" value="ECO:0007669"/>
    <property type="project" value="UniProtKB-KW"/>
</dbReference>
<evidence type="ECO:0000256" key="5">
    <source>
        <dbReference type="ARBA" id="ARBA00022837"/>
    </source>
</evidence>
<keyword evidence="7" id="KW-0732">Signal</keyword>
<evidence type="ECO:0000259" key="8">
    <source>
        <dbReference type="Pfam" id="PF00884"/>
    </source>
</evidence>
<comment type="cofactor">
    <cofactor evidence="1">
        <name>Ca(2+)</name>
        <dbReference type="ChEBI" id="CHEBI:29108"/>
    </cofactor>
</comment>
<dbReference type="PROSITE" id="PS00523">
    <property type="entry name" value="SULFATASE_1"/>
    <property type="match status" value="1"/>
</dbReference>
<dbReference type="GO" id="GO:0008484">
    <property type="term" value="F:sulfuric ester hydrolase activity"/>
    <property type="evidence" value="ECO:0007669"/>
    <property type="project" value="InterPro"/>
</dbReference>
<evidence type="ECO:0000256" key="2">
    <source>
        <dbReference type="ARBA" id="ARBA00008779"/>
    </source>
</evidence>
<dbReference type="STRING" id="7395.A0A1A9UM15"/>
<dbReference type="PANTHER" id="PTHR10342:SF264">
    <property type="entry name" value="MIP05773P-RELATED"/>
    <property type="match status" value="1"/>
</dbReference>